<evidence type="ECO:0000256" key="2">
    <source>
        <dbReference type="ARBA" id="ARBA00024341"/>
    </source>
</evidence>
<dbReference type="Gene3D" id="1.20.5.190">
    <property type="match status" value="1"/>
</dbReference>
<accession>A0AAE1MBK6</accession>
<organism evidence="6 7">
    <name type="scientific">Acacia crassicarpa</name>
    <name type="common">northern wattle</name>
    <dbReference type="NCBI Taxonomy" id="499986"/>
    <lineage>
        <taxon>Eukaryota</taxon>
        <taxon>Viridiplantae</taxon>
        <taxon>Streptophyta</taxon>
        <taxon>Embryophyta</taxon>
        <taxon>Tracheophyta</taxon>
        <taxon>Spermatophyta</taxon>
        <taxon>Magnoliopsida</taxon>
        <taxon>eudicotyledons</taxon>
        <taxon>Gunneridae</taxon>
        <taxon>Pentapetalae</taxon>
        <taxon>rosids</taxon>
        <taxon>fabids</taxon>
        <taxon>Fabales</taxon>
        <taxon>Fabaceae</taxon>
        <taxon>Caesalpinioideae</taxon>
        <taxon>mimosoid clade</taxon>
        <taxon>Acacieae</taxon>
        <taxon>Acacia</taxon>
    </lineage>
</organism>
<evidence type="ECO:0000313" key="7">
    <source>
        <dbReference type="Proteomes" id="UP001293593"/>
    </source>
</evidence>
<dbReference type="InterPro" id="IPR025064">
    <property type="entry name" value="DUF4005"/>
</dbReference>
<feature type="region of interest" description="Disordered" evidence="4">
    <location>
        <begin position="14"/>
        <end position="34"/>
    </location>
</feature>
<comment type="similarity">
    <text evidence="2">Belongs to the IQD family.</text>
</comment>
<protein>
    <recommendedName>
        <fullName evidence="5">DUF4005 domain-containing protein</fullName>
    </recommendedName>
</protein>
<comment type="subunit">
    <text evidence="3">Binds to multiple calmodulin (CaM) in the presence of Ca(2+) and CaM-like proteins.</text>
</comment>
<feature type="domain" description="DUF4005" evidence="5">
    <location>
        <begin position="450"/>
        <end position="518"/>
    </location>
</feature>
<dbReference type="SMART" id="SM00015">
    <property type="entry name" value="IQ"/>
    <property type="match status" value="2"/>
</dbReference>
<feature type="compositionally biased region" description="Polar residues" evidence="4">
    <location>
        <begin position="287"/>
        <end position="306"/>
    </location>
</feature>
<evidence type="ECO:0000313" key="6">
    <source>
        <dbReference type="EMBL" id="KAK4261157.1"/>
    </source>
</evidence>
<reference evidence="6" key="1">
    <citation type="submission" date="2023-10" db="EMBL/GenBank/DDBJ databases">
        <title>Chromosome-level genome of the transformable northern wattle, Acacia crassicarpa.</title>
        <authorList>
            <person name="Massaro I."/>
            <person name="Sinha N.R."/>
            <person name="Poethig S."/>
            <person name="Leichty A.R."/>
        </authorList>
    </citation>
    <scope>NUCLEOTIDE SEQUENCE</scope>
    <source>
        <strain evidence="6">Acra3RX</strain>
        <tissue evidence="6">Leaf</tissue>
    </source>
</reference>
<feature type="compositionally biased region" description="Basic and acidic residues" evidence="4">
    <location>
        <begin position="344"/>
        <end position="361"/>
    </location>
</feature>
<evidence type="ECO:0000256" key="3">
    <source>
        <dbReference type="ARBA" id="ARBA00024378"/>
    </source>
</evidence>
<gene>
    <name evidence="6" type="ORF">QN277_004198</name>
</gene>
<dbReference type="PANTHER" id="PTHR32295">
    <property type="entry name" value="IQ-DOMAIN 5-RELATED"/>
    <property type="match status" value="1"/>
</dbReference>
<evidence type="ECO:0000256" key="1">
    <source>
        <dbReference type="ARBA" id="ARBA00022860"/>
    </source>
</evidence>
<keyword evidence="7" id="KW-1185">Reference proteome</keyword>
<dbReference type="Pfam" id="PF00612">
    <property type="entry name" value="IQ"/>
    <property type="match status" value="2"/>
</dbReference>
<dbReference type="PANTHER" id="PTHR32295:SF275">
    <property type="entry name" value="IQ CALMODULIN-BINDING MOTIF PROTEIN"/>
    <property type="match status" value="1"/>
</dbReference>
<dbReference type="EMBL" id="JAWXYG010000010">
    <property type="protein sequence ID" value="KAK4261157.1"/>
    <property type="molecule type" value="Genomic_DNA"/>
</dbReference>
<dbReference type="PROSITE" id="PS50096">
    <property type="entry name" value="IQ"/>
    <property type="match status" value="2"/>
</dbReference>
<dbReference type="Pfam" id="PF13178">
    <property type="entry name" value="DUF4005"/>
    <property type="match status" value="1"/>
</dbReference>
<evidence type="ECO:0000256" key="4">
    <source>
        <dbReference type="SAM" id="MobiDB-lite"/>
    </source>
</evidence>
<sequence length="556" mass="60209">MVKTPGKWIKALLSGKKSKSHSSKKKDSFKPSSTKDLLAVSSDMHVSDPIVDSALISQLTSGATATKASLSEKGLVSELSNDRVVISDRDEETSAQAVVGFGSQDDTEKIRLNQAAIKAQAAIRGYQARRSFQSLKGIIQLQALIHGSLVRKQAVATLYCVKGIIKFQALVRGYKVRRSDIGLEVHKICRGTKCLIAVGASTSTQTENLSKSVFVNKLLASSSSVSPLCINYDPEQRNSASDWLDRWTNYHFWVPHLGLGSKTTHDSASNEKNCHSQTVEKKDGQAKRNSQKSSGVKVNDGSASDSNKNKLHPKRVSAHPVHSGQENTQKEVDKSNLRKSLKQHVSDRTEIVNGKGKDIPRKASGHTVTDVSENEPTVSAEKTKDSAVSKSKQSDHDQSPVQQPEDEHDSPIANLPSGLKNGKGDGIQGISEDLNCITSVSPKNCQRRASLPAKFDGQDDGVQKTPRLPSYMAPTESAKARVKGQGSPRLVAELVDKTGPTRRHSLSSSVNGKSGSFSPRAERPGALSSKGVIRTDRSLSSSRDGSEKLIQPQWRR</sequence>
<dbReference type="AlphaFoldDB" id="A0AAE1MBK6"/>
<feature type="region of interest" description="Disordered" evidence="4">
    <location>
        <begin position="448"/>
        <end position="556"/>
    </location>
</feature>
<feature type="compositionally biased region" description="Polar residues" evidence="4">
    <location>
        <begin position="366"/>
        <end position="377"/>
    </location>
</feature>
<comment type="caution">
    <text evidence="6">The sequence shown here is derived from an EMBL/GenBank/DDBJ whole genome shotgun (WGS) entry which is preliminary data.</text>
</comment>
<dbReference type="GO" id="GO:0005516">
    <property type="term" value="F:calmodulin binding"/>
    <property type="evidence" value="ECO:0007669"/>
    <property type="project" value="UniProtKB-KW"/>
</dbReference>
<feature type="compositionally biased region" description="Basic and acidic residues" evidence="4">
    <location>
        <begin position="381"/>
        <end position="398"/>
    </location>
</feature>
<feature type="region of interest" description="Disordered" evidence="4">
    <location>
        <begin position="262"/>
        <end position="430"/>
    </location>
</feature>
<feature type="compositionally biased region" description="Basic and acidic residues" evidence="4">
    <location>
        <begin position="263"/>
        <end position="286"/>
    </location>
</feature>
<feature type="compositionally biased region" description="Low complexity" evidence="4">
    <location>
        <begin position="506"/>
        <end position="518"/>
    </location>
</feature>
<dbReference type="InterPro" id="IPR000048">
    <property type="entry name" value="IQ_motif_EF-hand-BS"/>
</dbReference>
<name>A0AAE1MBK6_9FABA</name>
<evidence type="ECO:0000259" key="5">
    <source>
        <dbReference type="Pfam" id="PF13178"/>
    </source>
</evidence>
<keyword evidence="1" id="KW-0112">Calmodulin-binding</keyword>
<proteinExistence type="inferred from homology"/>
<dbReference type="Proteomes" id="UP001293593">
    <property type="component" value="Unassembled WGS sequence"/>
</dbReference>